<evidence type="ECO:0000313" key="4">
    <source>
        <dbReference type="EMBL" id="PIO70837.1"/>
    </source>
</evidence>
<evidence type="ECO:0000256" key="1">
    <source>
        <dbReference type="SAM" id="Phobius"/>
    </source>
</evidence>
<evidence type="ECO:0000256" key="2">
    <source>
        <dbReference type="SAM" id="SignalP"/>
    </source>
</evidence>
<keyword evidence="2" id="KW-0732">Signal</keyword>
<gene>
    <name evidence="4" type="ORF">TELCIR_07287</name>
    <name evidence="3" type="ORF">TELCIR_09681</name>
</gene>
<evidence type="ECO:0000313" key="3">
    <source>
        <dbReference type="EMBL" id="PIO68531.1"/>
    </source>
</evidence>
<dbReference type="SUPFAM" id="SSF90112">
    <property type="entry name" value="Neurotransmitter-gated ion-channel transmembrane pore"/>
    <property type="match status" value="1"/>
</dbReference>
<dbReference type="Proteomes" id="UP000230423">
    <property type="component" value="Unassembled WGS sequence"/>
</dbReference>
<dbReference type="EMBL" id="KZ347063">
    <property type="protein sequence ID" value="PIO68531.1"/>
    <property type="molecule type" value="Genomic_DNA"/>
</dbReference>
<name>A0A2G9UE93_TELCI</name>
<dbReference type="OrthoDB" id="5840577at2759"/>
<dbReference type="InterPro" id="IPR038050">
    <property type="entry name" value="Neuro_actylchol_rec"/>
</dbReference>
<protein>
    <submittedName>
        <fullName evidence="3">Uncharacterized protein</fullName>
    </submittedName>
</protein>
<keyword evidence="5" id="KW-1185">Reference proteome</keyword>
<feature type="transmembrane region" description="Helical" evidence="1">
    <location>
        <begin position="31"/>
        <end position="53"/>
    </location>
</feature>
<reference evidence="3 5" key="1">
    <citation type="submission" date="2015-09" db="EMBL/GenBank/DDBJ databases">
        <title>Draft genome of the parasitic nematode Teladorsagia circumcincta isolate WARC Sus (inbred).</title>
        <authorList>
            <person name="Mitreva M."/>
        </authorList>
    </citation>
    <scope>NUCLEOTIDE SEQUENCE [LARGE SCALE GENOMIC DNA]</scope>
    <source>
        <strain evidence="3 5">S</strain>
    </source>
</reference>
<dbReference type="Gene3D" id="1.20.58.390">
    <property type="entry name" value="Neurotransmitter-gated ion-channel transmembrane domain"/>
    <property type="match status" value="1"/>
</dbReference>
<dbReference type="EMBL" id="KZ346138">
    <property type="protein sequence ID" value="PIO70837.1"/>
    <property type="molecule type" value="Genomic_DNA"/>
</dbReference>
<keyword evidence="1" id="KW-1133">Transmembrane helix</keyword>
<dbReference type="GO" id="GO:0016020">
    <property type="term" value="C:membrane"/>
    <property type="evidence" value="ECO:0007669"/>
    <property type="project" value="InterPro"/>
</dbReference>
<keyword evidence="1" id="KW-0812">Transmembrane</keyword>
<accession>A0A2G9UE93</accession>
<proteinExistence type="predicted"/>
<feature type="signal peptide" evidence="2">
    <location>
        <begin position="1"/>
        <end position="17"/>
    </location>
</feature>
<sequence length="70" mass="7318">MALTNIMSLTFILGILAAVLPKSNEIPKIGVFVVVNLALMVASLGLVLLLPYLRLPSALVTSSGVGPEEK</sequence>
<keyword evidence="1" id="KW-0472">Membrane</keyword>
<feature type="chain" id="PRO_5013517214" evidence="2">
    <location>
        <begin position="18"/>
        <end position="70"/>
    </location>
</feature>
<dbReference type="GO" id="GO:0006811">
    <property type="term" value="P:monoatomic ion transport"/>
    <property type="evidence" value="ECO:0007669"/>
    <property type="project" value="InterPro"/>
</dbReference>
<dbReference type="AlphaFoldDB" id="A0A2G9UE93"/>
<evidence type="ECO:0000313" key="5">
    <source>
        <dbReference type="Proteomes" id="UP000230423"/>
    </source>
</evidence>
<dbReference type="InterPro" id="IPR036719">
    <property type="entry name" value="Neuro-gated_channel_TM_sf"/>
</dbReference>
<organism evidence="3 5">
    <name type="scientific">Teladorsagia circumcincta</name>
    <name type="common">Brown stomach worm</name>
    <name type="synonym">Ostertagia circumcincta</name>
    <dbReference type="NCBI Taxonomy" id="45464"/>
    <lineage>
        <taxon>Eukaryota</taxon>
        <taxon>Metazoa</taxon>
        <taxon>Ecdysozoa</taxon>
        <taxon>Nematoda</taxon>
        <taxon>Chromadorea</taxon>
        <taxon>Rhabditida</taxon>
        <taxon>Rhabditina</taxon>
        <taxon>Rhabditomorpha</taxon>
        <taxon>Strongyloidea</taxon>
        <taxon>Trichostrongylidae</taxon>
        <taxon>Teladorsagia</taxon>
    </lineage>
</organism>